<dbReference type="InterPro" id="IPR001537">
    <property type="entry name" value="SpoU_MeTrfase"/>
</dbReference>
<dbReference type="InterPro" id="IPR051259">
    <property type="entry name" value="rRNA_Methyltransferase"/>
</dbReference>
<evidence type="ECO:0000313" key="7">
    <source>
        <dbReference type="Proteomes" id="UP000007463"/>
    </source>
</evidence>
<dbReference type="InterPro" id="IPR029026">
    <property type="entry name" value="tRNA_m1G_MTases_N"/>
</dbReference>
<accession>F2ICA8</accession>
<keyword evidence="3 6" id="KW-0808">Transferase</keyword>
<dbReference type="InterPro" id="IPR053888">
    <property type="entry name" value="MRM3-like_sub_bind"/>
</dbReference>
<dbReference type="PANTHER" id="PTHR43191:SF2">
    <property type="entry name" value="RRNA METHYLTRANSFERASE 3, MITOCHONDRIAL"/>
    <property type="match status" value="1"/>
</dbReference>
<dbReference type="Gene3D" id="3.40.1280.10">
    <property type="match status" value="1"/>
</dbReference>
<dbReference type="Proteomes" id="UP000007463">
    <property type="component" value="Chromosome"/>
</dbReference>
<keyword evidence="2 6" id="KW-0489">Methyltransferase</keyword>
<gene>
    <name evidence="6" type="ordered locus">Fluta_2368</name>
</gene>
<evidence type="ECO:0000256" key="1">
    <source>
        <dbReference type="ARBA" id="ARBA00007228"/>
    </source>
</evidence>
<feature type="domain" description="MRM3-like substrate binding" evidence="5">
    <location>
        <begin position="10"/>
        <end position="89"/>
    </location>
</feature>
<dbReference type="KEGG" id="fte:Fluta_2368"/>
<dbReference type="HOGENOM" id="CLU_021322_3_2_10"/>
<dbReference type="RefSeq" id="WP_013687124.1">
    <property type="nucleotide sequence ID" value="NC_015321.1"/>
</dbReference>
<dbReference type="GO" id="GO:0006396">
    <property type="term" value="P:RNA processing"/>
    <property type="evidence" value="ECO:0007669"/>
    <property type="project" value="InterPro"/>
</dbReference>
<dbReference type="GO" id="GO:0008173">
    <property type="term" value="F:RNA methyltransferase activity"/>
    <property type="evidence" value="ECO:0007669"/>
    <property type="project" value="InterPro"/>
</dbReference>
<feature type="domain" description="tRNA/rRNA methyltransferase SpoU type" evidence="4">
    <location>
        <begin position="103"/>
        <end position="237"/>
    </location>
</feature>
<dbReference type="GO" id="GO:0003723">
    <property type="term" value="F:RNA binding"/>
    <property type="evidence" value="ECO:0007669"/>
    <property type="project" value="InterPro"/>
</dbReference>
<dbReference type="CDD" id="cd18109">
    <property type="entry name" value="SpoU-like_RNA-MTase"/>
    <property type="match status" value="1"/>
</dbReference>
<dbReference type="Pfam" id="PF22435">
    <property type="entry name" value="MRM3-like_sub_bind"/>
    <property type="match status" value="1"/>
</dbReference>
<dbReference type="Pfam" id="PF00588">
    <property type="entry name" value="SpoU_methylase"/>
    <property type="match status" value="1"/>
</dbReference>
<dbReference type="EMBL" id="CP002542">
    <property type="protein sequence ID" value="AEA44354.1"/>
    <property type="molecule type" value="Genomic_DNA"/>
</dbReference>
<dbReference type="SUPFAM" id="SSF55315">
    <property type="entry name" value="L30e-like"/>
    <property type="match status" value="1"/>
</dbReference>
<reference evidence="6 7" key="1">
    <citation type="journal article" date="2011" name="Stand. Genomic Sci.">
        <title>Complete genome sequence of the gliding freshwater bacterium Fluviicola taffensis type strain (RW262).</title>
        <authorList>
            <person name="Woyke T."/>
            <person name="Chertkov O."/>
            <person name="Lapidus A."/>
            <person name="Nolan M."/>
            <person name="Lucas S."/>
            <person name="Del Rio T.G."/>
            <person name="Tice H."/>
            <person name="Cheng J.F."/>
            <person name="Tapia R."/>
            <person name="Han C."/>
            <person name="Goodwin L."/>
            <person name="Pitluck S."/>
            <person name="Liolios K."/>
            <person name="Pagani I."/>
            <person name="Ivanova N."/>
            <person name="Huntemann M."/>
            <person name="Mavromatis K."/>
            <person name="Mikhailova N."/>
            <person name="Pati A."/>
            <person name="Chen A."/>
            <person name="Palaniappan K."/>
            <person name="Land M."/>
            <person name="Hauser L."/>
            <person name="Brambilla E.M."/>
            <person name="Rohde M."/>
            <person name="Mwirichia R."/>
            <person name="Sikorski J."/>
            <person name="Tindall B.J."/>
            <person name="Goker M."/>
            <person name="Bristow J."/>
            <person name="Eisen J.A."/>
            <person name="Markowitz V."/>
            <person name="Hugenholtz P."/>
            <person name="Klenk H.P."/>
            <person name="Kyrpides N.C."/>
        </authorList>
    </citation>
    <scope>NUCLEOTIDE SEQUENCE [LARGE SCALE GENOMIC DNA]</scope>
    <source>
        <strain evidence="7">DSM 16823 / RW262 / RW262</strain>
    </source>
</reference>
<comment type="similarity">
    <text evidence="1">Belongs to the class IV-like SAM-binding methyltransferase superfamily. RNA methyltransferase TrmH family.</text>
</comment>
<sequence>MEALSKAKQKWVRSLHQKKMRDLESIFIVEGEKLVLEGIQMGLSNLEMIITSEAFFDQIPASLHFKTFTVSTKELEQVSELKTPNKCLAIFKREKYTLLEKSFTLVLDGVQDPGNMGTMLRLADWFGVKQVICSKDTVDCYNSKVIQSSMGAIYRIPVHYLDLASYLKDNQQQKFGAMLHGTNYKKVSYPKDSILIMGNEGKGVRPEIEALFDVPVTIPRYGEAESLNVATATAILLAEIVQ</sequence>
<evidence type="ECO:0000259" key="5">
    <source>
        <dbReference type="Pfam" id="PF22435"/>
    </source>
</evidence>
<evidence type="ECO:0000259" key="4">
    <source>
        <dbReference type="Pfam" id="PF00588"/>
    </source>
</evidence>
<evidence type="ECO:0000256" key="3">
    <source>
        <dbReference type="ARBA" id="ARBA00022679"/>
    </source>
</evidence>
<dbReference type="InterPro" id="IPR029064">
    <property type="entry name" value="Ribosomal_eL30-like_sf"/>
</dbReference>
<dbReference type="InterPro" id="IPR029028">
    <property type="entry name" value="Alpha/beta_knot_MTases"/>
</dbReference>
<dbReference type="PANTHER" id="PTHR43191">
    <property type="entry name" value="RRNA METHYLTRANSFERASE 3"/>
    <property type="match status" value="1"/>
</dbReference>
<dbReference type="eggNOG" id="COG0566">
    <property type="taxonomic scope" value="Bacteria"/>
</dbReference>
<protein>
    <submittedName>
        <fullName evidence="6">tRNA/rRNA methyltransferase (SpoU)</fullName>
    </submittedName>
</protein>
<dbReference type="AlphaFoldDB" id="F2ICA8"/>
<dbReference type="STRING" id="755732.Fluta_2368"/>
<name>F2ICA8_FLUTR</name>
<evidence type="ECO:0000256" key="2">
    <source>
        <dbReference type="ARBA" id="ARBA00022603"/>
    </source>
</evidence>
<organism evidence="6 7">
    <name type="scientific">Fluviicola taffensis (strain DSM 16823 / NCIMB 13979 / RW262)</name>
    <dbReference type="NCBI Taxonomy" id="755732"/>
    <lineage>
        <taxon>Bacteria</taxon>
        <taxon>Pseudomonadati</taxon>
        <taxon>Bacteroidota</taxon>
        <taxon>Flavobacteriia</taxon>
        <taxon>Flavobacteriales</taxon>
        <taxon>Crocinitomicaceae</taxon>
        <taxon>Fluviicola</taxon>
    </lineage>
</organism>
<dbReference type="SUPFAM" id="SSF75217">
    <property type="entry name" value="alpha/beta knot"/>
    <property type="match status" value="1"/>
</dbReference>
<keyword evidence="7" id="KW-1185">Reference proteome</keyword>
<evidence type="ECO:0000313" key="6">
    <source>
        <dbReference type="EMBL" id="AEA44354.1"/>
    </source>
</evidence>
<dbReference type="Gene3D" id="3.30.1330.30">
    <property type="match status" value="1"/>
</dbReference>
<reference evidence="7" key="2">
    <citation type="submission" date="2011-02" db="EMBL/GenBank/DDBJ databases">
        <title>The complete genome of Fluviicola taffensis DSM 16823.</title>
        <authorList>
            <consortium name="US DOE Joint Genome Institute (JGI-PGF)"/>
            <person name="Lucas S."/>
            <person name="Copeland A."/>
            <person name="Lapidus A."/>
            <person name="Bruce D."/>
            <person name="Goodwin L."/>
            <person name="Pitluck S."/>
            <person name="Kyrpides N."/>
            <person name="Mavromatis K."/>
            <person name="Ivanova N."/>
            <person name="Mikhailova N."/>
            <person name="Pagani I."/>
            <person name="Chertkov O."/>
            <person name="Detter J.C."/>
            <person name="Han C."/>
            <person name="Tapia R."/>
            <person name="Land M."/>
            <person name="Hauser L."/>
            <person name="Markowitz V."/>
            <person name="Cheng J.-F."/>
            <person name="Hugenholtz P."/>
            <person name="Woyke T."/>
            <person name="Wu D."/>
            <person name="Tindall B."/>
            <person name="Pomrenke H.G."/>
            <person name="Brambilla E."/>
            <person name="Klenk H.-P."/>
            <person name="Eisen J.A."/>
        </authorList>
    </citation>
    <scope>NUCLEOTIDE SEQUENCE [LARGE SCALE GENOMIC DNA]</scope>
    <source>
        <strain evidence="7">DSM 16823 / RW262 / RW262</strain>
    </source>
</reference>
<proteinExistence type="inferred from homology"/>
<dbReference type="GO" id="GO:0032259">
    <property type="term" value="P:methylation"/>
    <property type="evidence" value="ECO:0007669"/>
    <property type="project" value="UniProtKB-KW"/>
</dbReference>